<evidence type="ECO:0000313" key="2">
    <source>
        <dbReference type="EMBL" id="APW38439.1"/>
    </source>
</evidence>
<sequence>MSVGRYAIYAAPTGPISRVLTAPLAQMQYQTSGTEQCALLDEGDDATHYMRDGLPVPYPTRPEGAYWTFDYQAGSWLDPRDLQAKKDARWAVIKAAREQAEFGGFAWDGSTFDSNAISQSRIQGAVLLAGMAPDFTITWTLSDNSTRLLDAAGMVAVGAALGVHVGTQFEIARQLRDAIYSATTPEAVAAVTWPA</sequence>
<dbReference type="EMBL" id="CP019236">
    <property type="protein sequence ID" value="APW38439.1"/>
    <property type="molecule type" value="Genomic_DNA"/>
</dbReference>
<accession>A0A1P8JXF3</accession>
<keyword evidence="3" id="KW-1185">Reference proteome</keyword>
<dbReference type="AlphaFoldDB" id="A0A1P8JXF3"/>
<dbReference type="STRING" id="1842727.RD110_15560"/>
<dbReference type="KEGG" id="rhy:RD110_15560"/>
<organism evidence="2 3">
    <name type="scientific">Rhodoferax koreensis</name>
    <dbReference type="NCBI Taxonomy" id="1842727"/>
    <lineage>
        <taxon>Bacteria</taxon>
        <taxon>Pseudomonadati</taxon>
        <taxon>Pseudomonadota</taxon>
        <taxon>Betaproteobacteria</taxon>
        <taxon>Burkholderiales</taxon>
        <taxon>Comamonadaceae</taxon>
        <taxon>Rhodoferax</taxon>
    </lineage>
</organism>
<evidence type="ECO:0000259" key="1">
    <source>
        <dbReference type="Pfam" id="PF14301"/>
    </source>
</evidence>
<reference evidence="2 3" key="1">
    <citation type="submission" date="2017-01" db="EMBL/GenBank/DDBJ databases">
        <authorList>
            <person name="Mah S.A."/>
            <person name="Swanson W.J."/>
            <person name="Moy G.W."/>
            <person name="Vacquier V.D."/>
        </authorList>
    </citation>
    <scope>NUCLEOTIDE SEQUENCE [LARGE SCALE GENOMIC DNA]</scope>
    <source>
        <strain evidence="2 3">DCY110</strain>
    </source>
</reference>
<name>A0A1P8JXF3_9BURK</name>
<dbReference type="Pfam" id="PF14301">
    <property type="entry name" value="DUF4376"/>
    <property type="match status" value="1"/>
</dbReference>
<dbReference type="Proteomes" id="UP000186609">
    <property type="component" value="Chromosome"/>
</dbReference>
<dbReference type="OrthoDB" id="9154614at2"/>
<feature type="domain" description="DUF4376" evidence="1">
    <location>
        <begin position="85"/>
        <end position="191"/>
    </location>
</feature>
<evidence type="ECO:0000313" key="3">
    <source>
        <dbReference type="Proteomes" id="UP000186609"/>
    </source>
</evidence>
<dbReference type="RefSeq" id="WP_076200318.1">
    <property type="nucleotide sequence ID" value="NZ_CP019236.1"/>
</dbReference>
<gene>
    <name evidence="2" type="ORF">RD110_15560</name>
</gene>
<dbReference type="InterPro" id="IPR025484">
    <property type="entry name" value="DUF4376"/>
</dbReference>
<protein>
    <recommendedName>
        <fullName evidence="1">DUF4376 domain-containing protein</fullName>
    </recommendedName>
</protein>
<proteinExistence type="predicted"/>